<dbReference type="InterPro" id="IPR044527">
    <property type="entry name" value="NrtA/CpmA_ABC-bd_dom"/>
</dbReference>
<feature type="chain" id="PRO_5038438207" evidence="9">
    <location>
        <begin position="43"/>
        <end position="378"/>
    </location>
</feature>
<dbReference type="SUPFAM" id="SSF53850">
    <property type="entry name" value="Periplasmic binding protein-like II"/>
    <property type="match status" value="1"/>
</dbReference>
<keyword evidence="7 9" id="KW-0732">Signal</keyword>
<dbReference type="CDD" id="cd13553">
    <property type="entry name" value="PBP2_NrtA_CpmA_like"/>
    <property type="match status" value="1"/>
</dbReference>
<gene>
    <name evidence="10" type="primary">ssuA</name>
    <name evidence="10" type="ORF">GCM10011594_03030</name>
</gene>
<dbReference type="GO" id="GO:0042597">
    <property type="term" value="C:periplasmic space"/>
    <property type="evidence" value="ECO:0007669"/>
    <property type="project" value="UniProtKB-SubCell"/>
</dbReference>
<dbReference type="GO" id="GO:0042626">
    <property type="term" value="F:ATPase-coupled transmembrane transporter activity"/>
    <property type="evidence" value="ECO:0007669"/>
    <property type="project" value="InterPro"/>
</dbReference>
<proteinExistence type="inferred from homology"/>
<evidence type="ECO:0000256" key="2">
    <source>
        <dbReference type="ARBA" id="ARBA00004533"/>
    </source>
</evidence>
<evidence type="ECO:0000256" key="5">
    <source>
        <dbReference type="ARBA" id="ARBA00022475"/>
    </source>
</evidence>
<evidence type="ECO:0000256" key="1">
    <source>
        <dbReference type="ARBA" id="ARBA00004418"/>
    </source>
</evidence>
<dbReference type="InterPro" id="IPR010067">
    <property type="entry name" value="ABC_SsuA_sub-bd"/>
</dbReference>
<organism evidence="10 11">
    <name type="scientific">Nakamurella endophytica</name>
    <dbReference type="NCBI Taxonomy" id="1748367"/>
    <lineage>
        <taxon>Bacteria</taxon>
        <taxon>Bacillati</taxon>
        <taxon>Actinomycetota</taxon>
        <taxon>Actinomycetes</taxon>
        <taxon>Nakamurellales</taxon>
        <taxon>Nakamurellaceae</taxon>
        <taxon>Nakamurella</taxon>
    </lineage>
</organism>
<dbReference type="PANTHER" id="PTHR30024:SF47">
    <property type="entry name" value="TAURINE-BINDING PERIPLASMIC PROTEIN"/>
    <property type="match status" value="1"/>
</dbReference>
<dbReference type="EMBL" id="BMNA01000001">
    <property type="protein sequence ID" value="GGL86803.1"/>
    <property type="molecule type" value="Genomic_DNA"/>
</dbReference>
<keyword evidence="8" id="KW-0472">Membrane</keyword>
<evidence type="ECO:0000313" key="10">
    <source>
        <dbReference type="EMBL" id="GGL86803.1"/>
    </source>
</evidence>
<protein>
    <submittedName>
        <fullName evidence="10">Sulfonate ABC transporter substrate-binding protein</fullName>
    </submittedName>
</protein>
<keyword evidence="4" id="KW-0813">Transport</keyword>
<comment type="caution">
    <text evidence="10">The sequence shown here is derived from an EMBL/GenBank/DDBJ whole genome shotgun (WGS) entry which is preliminary data.</text>
</comment>
<evidence type="ECO:0000256" key="9">
    <source>
        <dbReference type="SAM" id="SignalP"/>
    </source>
</evidence>
<evidence type="ECO:0000256" key="3">
    <source>
        <dbReference type="ARBA" id="ARBA00010742"/>
    </source>
</evidence>
<evidence type="ECO:0000256" key="7">
    <source>
        <dbReference type="ARBA" id="ARBA00022729"/>
    </source>
</evidence>
<reference evidence="10" key="2">
    <citation type="submission" date="2020-09" db="EMBL/GenBank/DDBJ databases">
        <authorList>
            <person name="Sun Q."/>
            <person name="Zhou Y."/>
        </authorList>
    </citation>
    <scope>NUCLEOTIDE SEQUENCE</scope>
    <source>
        <strain evidence="10">CGMCC 4.7308</strain>
    </source>
</reference>
<keyword evidence="11" id="KW-1185">Reference proteome</keyword>
<dbReference type="RefSeq" id="WP_188939725.1">
    <property type="nucleotide sequence ID" value="NZ_BMNA01000001.1"/>
</dbReference>
<evidence type="ECO:0000256" key="8">
    <source>
        <dbReference type="ARBA" id="ARBA00023136"/>
    </source>
</evidence>
<dbReference type="Pfam" id="PF13379">
    <property type="entry name" value="NMT1_2"/>
    <property type="match status" value="1"/>
</dbReference>
<comment type="similarity">
    <text evidence="3">Belongs to the bacterial solute-binding protein SsuA/TauA family.</text>
</comment>
<dbReference type="GO" id="GO:0005886">
    <property type="term" value="C:plasma membrane"/>
    <property type="evidence" value="ECO:0007669"/>
    <property type="project" value="UniProtKB-SubCell"/>
</dbReference>
<dbReference type="PANTHER" id="PTHR30024">
    <property type="entry name" value="ALIPHATIC SULFONATES-BINDING PROTEIN-RELATED"/>
    <property type="match status" value="1"/>
</dbReference>
<evidence type="ECO:0000313" key="11">
    <source>
        <dbReference type="Proteomes" id="UP000655208"/>
    </source>
</evidence>
<name>A0A917SMB5_9ACTN</name>
<sequence length="378" mass="37945">MLAAPSRRPSRHRRSTNRLAAVATAAAAAVLLAGCGSGSSSAGSSSAAPAASGAAGGTAAATLRLGYFANVTHAAAVLGVADGGFQKALGSTKLETQVFNAGPAAIEALNAGAIDAAFLGPSPAINAYAKSKGESLRIVAGATDNGASLVVKPSITSAGQLKGTTIATPQLGGTQDVALRTYLAQNGLKTQTTGGSDVDVVNQDNSQTLDLFRSGQVDGGWLPEPWASRLVIDAGAKVLVDEATLWPQKRFPTTIVVVAKGYLDAHPDTVQALLTGEVAEAGVIAQDPTAAQAKINDAIGQLTGKKLSDAVMAASFKNIQVTVDPMASTYQASGEHAVTAGLLKTAPDIQGIFDLRLLNKVLAAAGKPAVSAASLGQE</sequence>
<dbReference type="NCBIfam" id="TIGR01728">
    <property type="entry name" value="SsuA_fam"/>
    <property type="match status" value="1"/>
</dbReference>
<evidence type="ECO:0000256" key="6">
    <source>
        <dbReference type="ARBA" id="ARBA00022519"/>
    </source>
</evidence>
<dbReference type="AlphaFoldDB" id="A0A917SMB5"/>
<keyword evidence="6" id="KW-0997">Cell inner membrane</keyword>
<keyword evidence="5" id="KW-1003">Cell membrane</keyword>
<dbReference type="Gene3D" id="3.40.190.10">
    <property type="entry name" value="Periplasmic binding protein-like II"/>
    <property type="match status" value="2"/>
</dbReference>
<dbReference type="Proteomes" id="UP000655208">
    <property type="component" value="Unassembled WGS sequence"/>
</dbReference>
<reference evidence="10" key="1">
    <citation type="journal article" date="2014" name="Int. J. Syst. Evol. Microbiol.">
        <title>Complete genome sequence of Corynebacterium casei LMG S-19264T (=DSM 44701T), isolated from a smear-ripened cheese.</title>
        <authorList>
            <consortium name="US DOE Joint Genome Institute (JGI-PGF)"/>
            <person name="Walter F."/>
            <person name="Albersmeier A."/>
            <person name="Kalinowski J."/>
            <person name="Ruckert C."/>
        </authorList>
    </citation>
    <scope>NUCLEOTIDE SEQUENCE</scope>
    <source>
        <strain evidence="10">CGMCC 4.7308</strain>
    </source>
</reference>
<evidence type="ECO:0000256" key="4">
    <source>
        <dbReference type="ARBA" id="ARBA00022448"/>
    </source>
</evidence>
<feature type="signal peptide" evidence="9">
    <location>
        <begin position="1"/>
        <end position="42"/>
    </location>
</feature>
<dbReference type="PROSITE" id="PS51257">
    <property type="entry name" value="PROKAR_LIPOPROTEIN"/>
    <property type="match status" value="1"/>
</dbReference>
<accession>A0A917SMB5</accession>
<comment type="subcellular location">
    <subcellularLocation>
        <location evidence="2">Cell inner membrane</location>
    </subcellularLocation>
    <subcellularLocation>
        <location evidence="1">Periplasm</location>
    </subcellularLocation>
</comment>